<dbReference type="STRING" id="869279.SE15_06300"/>
<sequence>MRILFAHYRPDIVSGAEYALADTIKRLDQNFRVSMLVPGQGRLEKTYREMGFEVWVYPISTPRRLLPGWHTLQSWWLAQRFTQQGIRLVVCNTFAATSRVMTAAKWARLPMVIIVRDYLRDISLHRKVLQKANVLVAISKDIANHIRPMADGLPIHVIYDPIDAEAWLARVQAHRASGMRHLTVSTDVPVVGWVGRLTPYKQPEVFIRAIPFVLEQIPRAQFVIAGSAQPLERDYEKGLHALAEKLGVQNQLQFLGQRADVAELMSEMTVFCLTSQREPLGRVVLEAQLAGCAVVVPDVGGAAELVEDGVTGLKFHSMGELAAENLAARIVELLRDPAKSRCLGEAARQNVQNHFARPDAMAPLSQLFWTLLEQFPLDRD</sequence>
<dbReference type="Proteomes" id="UP000050544">
    <property type="component" value="Unassembled WGS sequence"/>
</dbReference>
<evidence type="ECO:0008006" key="5">
    <source>
        <dbReference type="Google" id="ProtNLM"/>
    </source>
</evidence>
<proteinExistence type="predicted"/>
<feature type="domain" description="Glycosyl transferase family 1" evidence="1">
    <location>
        <begin position="185"/>
        <end position="349"/>
    </location>
</feature>
<dbReference type="PANTHER" id="PTHR12526">
    <property type="entry name" value="GLYCOSYLTRANSFERASE"/>
    <property type="match status" value="1"/>
</dbReference>
<dbReference type="Pfam" id="PF00534">
    <property type="entry name" value="Glycos_transf_1"/>
    <property type="match status" value="1"/>
</dbReference>
<protein>
    <recommendedName>
        <fullName evidence="5">Glycosyl transferase family 1 domain-containing protein</fullName>
    </recommendedName>
</protein>
<evidence type="ECO:0000313" key="4">
    <source>
        <dbReference type="Proteomes" id="UP000050544"/>
    </source>
</evidence>
<dbReference type="CDD" id="cd03801">
    <property type="entry name" value="GT4_PimA-like"/>
    <property type="match status" value="1"/>
</dbReference>
<keyword evidence="4" id="KW-1185">Reference proteome</keyword>
<accession>A0A0P6XMD5</accession>
<feature type="domain" description="Glycosyltransferase subfamily 4-like N-terminal" evidence="2">
    <location>
        <begin position="13"/>
        <end position="165"/>
    </location>
</feature>
<dbReference type="OrthoDB" id="9806653at2"/>
<reference evidence="3 4" key="1">
    <citation type="submission" date="2015-07" db="EMBL/GenBank/DDBJ databases">
        <title>Whole genome sequence of Thermanaerothrix daxensis DSM 23592.</title>
        <authorList>
            <person name="Hemp J."/>
            <person name="Ward L.M."/>
            <person name="Pace L.A."/>
            <person name="Fischer W.W."/>
        </authorList>
    </citation>
    <scope>NUCLEOTIDE SEQUENCE [LARGE SCALE GENOMIC DNA]</scope>
    <source>
        <strain evidence="3 4">GNS-1</strain>
    </source>
</reference>
<dbReference type="AlphaFoldDB" id="A0A0P6XMD5"/>
<dbReference type="InterPro" id="IPR001296">
    <property type="entry name" value="Glyco_trans_1"/>
</dbReference>
<dbReference type="Pfam" id="PF13439">
    <property type="entry name" value="Glyco_transf_4"/>
    <property type="match status" value="1"/>
</dbReference>
<organism evidence="3 4">
    <name type="scientific">Thermanaerothrix daxensis</name>
    <dbReference type="NCBI Taxonomy" id="869279"/>
    <lineage>
        <taxon>Bacteria</taxon>
        <taxon>Bacillati</taxon>
        <taxon>Chloroflexota</taxon>
        <taxon>Anaerolineae</taxon>
        <taxon>Anaerolineales</taxon>
        <taxon>Anaerolineaceae</taxon>
        <taxon>Thermanaerothrix</taxon>
    </lineage>
</organism>
<evidence type="ECO:0000313" key="3">
    <source>
        <dbReference type="EMBL" id="KPL84653.1"/>
    </source>
</evidence>
<dbReference type="RefSeq" id="WP_054521215.1">
    <property type="nucleotide sequence ID" value="NZ_LGKO01000002.1"/>
</dbReference>
<dbReference type="GO" id="GO:0016757">
    <property type="term" value="F:glycosyltransferase activity"/>
    <property type="evidence" value="ECO:0007669"/>
    <property type="project" value="InterPro"/>
</dbReference>
<dbReference type="EMBL" id="LGKO01000002">
    <property type="protein sequence ID" value="KPL84653.1"/>
    <property type="molecule type" value="Genomic_DNA"/>
</dbReference>
<dbReference type="Gene3D" id="3.40.50.2000">
    <property type="entry name" value="Glycogen Phosphorylase B"/>
    <property type="match status" value="2"/>
</dbReference>
<evidence type="ECO:0000259" key="2">
    <source>
        <dbReference type="Pfam" id="PF13439"/>
    </source>
</evidence>
<dbReference type="InterPro" id="IPR028098">
    <property type="entry name" value="Glyco_trans_4-like_N"/>
</dbReference>
<name>A0A0P6XMD5_9CHLR</name>
<dbReference type="SUPFAM" id="SSF53756">
    <property type="entry name" value="UDP-Glycosyltransferase/glycogen phosphorylase"/>
    <property type="match status" value="1"/>
</dbReference>
<gene>
    <name evidence="3" type="ORF">SE15_06300</name>
</gene>
<comment type="caution">
    <text evidence="3">The sequence shown here is derived from an EMBL/GenBank/DDBJ whole genome shotgun (WGS) entry which is preliminary data.</text>
</comment>
<evidence type="ECO:0000259" key="1">
    <source>
        <dbReference type="Pfam" id="PF00534"/>
    </source>
</evidence>